<organism evidence="1 2">
    <name type="scientific">Chitinophaga filiformis</name>
    <name type="common">Myxococcus filiformis</name>
    <name type="synonym">Flexibacter filiformis</name>
    <dbReference type="NCBI Taxonomy" id="104663"/>
    <lineage>
        <taxon>Bacteria</taxon>
        <taxon>Pseudomonadati</taxon>
        <taxon>Bacteroidota</taxon>
        <taxon>Chitinophagia</taxon>
        <taxon>Chitinophagales</taxon>
        <taxon>Chitinophagaceae</taxon>
        <taxon>Chitinophaga</taxon>
    </lineage>
</organism>
<dbReference type="OrthoDB" id="1257558at2"/>
<proteinExistence type="predicted"/>
<protein>
    <submittedName>
        <fullName evidence="1">Uncharacterized protein</fullName>
    </submittedName>
</protein>
<dbReference type="AlphaFoldDB" id="A0A1G7VDU9"/>
<evidence type="ECO:0000313" key="2">
    <source>
        <dbReference type="Proteomes" id="UP000199045"/>
    </source>
</evidence>
<dbReference type="EMBL" id="FNBN01000005">
    <property type="protein sequence ID" value="SDG57903.1"/>
    <property type="molecule type" value="Genomic_DNA"/>
</dbReference>
<dbReference type="Proteomes" id="UP000199045">
    <property type="component" value="Unassembled WGS sequence"/>
</dbReference>
<evidence type="ECO:0000313" key="1">
    <source>
        <dbReference type="EMBL" id="SDG57903.1"/>
    </source>
</evidence>
<accession>A0A1G7VDU9</accession>
<name>A0A1G7VDU9_CHIFI</name>
<gene>
    <name evidence="1" type="ORF">SAMN04488121_10578</name>
</gene>
<sequence>MAIVLEGLSQCPLCGQVLDRSNEFIMTPPLTSNTKDALFIFSDAGIHVTCLNGHPQKESLLYQMQQSDETRDAANAVCIVDGKLITYPDDYLTTGMLTSDLHEPLVEFNFIILNRNNNTNGTNGMSLFLY</sequence>
<dbReference type="RefSeq" id="WP_143011531.1">
    <property type="nucleotide sequence ID" value="NZ_FNBN01000005.1"/>
</dbReference>
<reference evidence="1 2" key="1">
    <citation type="submission" date="2016-10" db="EMBL/GenBank/DDBJ databases">
        <authorList>
            <person name="de Groot N.N."/>
        </authorList>
    </citation>
    <scope>NUCLEOTIDE SEQUENCE [LARGE SCALE GENOMIC DNA]</scope>
    <source>
        <strain evidence="1 2">DSM 527</strain>
    </source>
</reference>